<evidence type="ECO:0000313" key="2">
    <source>
        <dbReference type="Proteomes" id="UP000078486"/>
    </source>
</evidence>
<dbReference type="STRING" id="1184151.AW736_03450"/>
<evidence type="ECO:0000313" key="1">
    <source>
        <dbReference type="EMBL" id="OAM91357.1"/>
    </source>
</evidence>
<evidence type="ECO:0008006" key="3">
    <source>
        <dbReference type="Google" id="ProtNLM"/>
    </source>
</evidence>
<dbReference type="Pfam" id="PF10055">
    <property type="entry name" value="DUF2292"/>
    <property type="match status" value="1"/>
</dbReference>
<proteinExistence type="predicted"/>
<organism evidence="1 2">
    <name type="scientific">Termitidicoccus mucosus</name>
    <dbReference type="NCBI Taxonomy" id="1184151"/>
    <lineage>
        <taxon>Bacteria</taxon>
        <taxon>Pseudomonadati</taxon>
        <taxon>Verrucomicrobiota</taxon>
        <taxon>Opitutia</taxon>
        <taxon>Opitutales</taxon>
        <taxon>Opitutaceae</taxon>
        <taxon>Termitidicoccus</taxon>
    </lineage>
</organism>
<dbReference type="AlphaFoldDB" id="A0A178IPU9"/>
<dbReference type="OrthoDB" id="2382414at2"/>
<dbReference type="Proteomes" id="UP000078486">
    <property type="component" value="Unassembled WGS sequence"/>
</dbReference>
<sequence>MKHSEVSGIDYCETTPGKWVKVVRAMIGGLEFGEVQLTVHRGQVIEVRKIEKIRFEPPTPQQRSPVK</sequence>
<name>A0A178IPU9_9BACT</name>
<comment type="caution">
    <text evidence="1">The sequence shown here is derived from an EMBL/GenBank/DDBJ whole genome shotgun (WGS) entry which is preliminary data.</text>
</comment>
<keyword evidence="2" id="KW-1185">Reference proteome</keyword>
<protein>
    <recommendedName>
        <fullName evidence="3">DUF2292 domain-containing protein</fullName>
    </recommendedName>
</protein>
<dbReference type="RefSeq" id="WP_068768862.1">
    <property type="nucleotide sequence ID" value="NZ_CP109796.1"/>
</dbReference>
<gene>
    <name evidence="1" type="ORF">AW736_03450</name>
</gene>
<accession>A0A178IPU9</accession>
<reference evidence="1 2" key="1">
    <citation type="submission" date="2016-01" db="EMBL/GenBank/DDBJ databases">
        <title>High potential of lignocellulose degradation of a new Verrucomicrobia species.</title>
        <authorList>
            <person name="Wang Y."/>
            <person name="Shi Y."/>
            <person name="Qiu Z."/>
            <person name="Liu S."/>
            <person name="Yang H."/>
        </authorList>
    </citation>
    <scope>NUCLEOTIDE SEQUENCE [LARGE SCALE GENOMIC DNA]</scope>
    <source>
        <strain evidence="1 2">TSB47</strain>
    </source>
</reference>
<dbReference type="EMBL" id="LRRQ01000029">
    <property type="protein sequence ID" value="OAM91357.1"/>
    <property type="molecule type" value="Genomic_DNA"/>
</dbReference>
<dbReference type="InterPro" id="IPR018743">
    <property type="entry name" value="DUF2292"/>
</dbReference>